<sequence length="450" mass="50560">MRIKRVLIVNRGEIALRILRSLEEMGIEGILAYAYEDRESLPVKLTKAKICIGSRSVRDSYLNIPNIMSAATLLKVDAIHPGYGFLSENPMFAKIVEDHGIKFIGPGGDVLSVIKDKAHVRRIADSLGIPILPGTKEPVNSVEDAKRIARAIEYPIMLKATSGGGGRGIRIVENEEQLLTLFPLAKSEAKASFGSDSIYIEKYLEKPRHIEVQIVADEFGAVSSLGTRECSIQRNHQKVIEEAQAEIKEDEAESIVNDAIKFAKAINYANVGTVEFLYDSGKHYLMEMNARIQVEHPVTEETFNIDIVKLQLKIANGEKINLKQKVPHGHAIEFRINAEDPFDDFKPSSGIIEFLHLPLGRNVRIDTHIYQGYKVPTMFDSLLTKVIVKGETREEAISVAKRVFEEIRIEGIKTNIPLHRQLLHNRDFLNNAVHTKFLEEFVNSMSSRTK</sequence>
<dbReference type="SUPFAM" id="SSF52440">
    <property type="entry name" value="PreATP-grasp domain"/>
    <property type="match status" value="1"/>
</dbReference>
<dbReference type="InterPro" id="IPR011054">
    <property type="entry name" value="Rudment_hybrid_motif"/>
</dbReference>
<name>A0A7C4TVA3_9BACT</name>
<evidence type="ECO:0000259" key="8">
    <source>
        <dbReference type="PROSITE" id="PS50975"/>
    </source>
</evidence>
<dbReference type="InterPro" id="IPR005482">
    <property type="entry name" value="Biotin_COase_C"/>
</dbReference>
<dbReference type="EMBL" id="DTHV01000026">
    <property type="protein sequence ID" value="HGW59991.1"/>
    <property type="molecule type" value="Genomic_DNA"/>
</dbReference>
<dbReference type="GO" id="GO:0046872">
    <property type="term" value="F:metal ion binding"/>
    <property type="evidence" value="ECO:0007669"/>
    <property type="project" value="InterPro"/>
</dbReference>
<dbReference type="PROSITE" id="PS50975">
    <property type="entry name" value="ATP_GRASP"/>
    <property type="match status" value="1"/>
</dbReference>
<evidence type="ECO:0000256" key="5">
    <source>
        <dbReference type="ARBA" id="ARBA00022840"/>
    </source>
</evidence>
<dbReference type="InterPro" id="IPR011764">
    <property type="entry name" value="Biotin_carboxylation_dom"/>
</dbReference>
<dbReference type="SMART" id="SM00878">
    <property type="entry name" value="Biotin_carb_C"/>
    <property type="match status" value="1"/>
</dbReference>
<evidence type="ECO:0000259" key="9">
    <source>
        <dbReference type="PROSITE" id="PS50979"/>
    </source>
</evidence>
<evidence type="ECO:0000256" key="1">
    <source>
        <dbReference type="ARBA" id="ARBA00003761"/>
    </source>
</evidence>
<comment type="catalytic activity">
    <reaction evidence="6">
        <text>N(6)-biotinyl-L-lysyl-[protein] + hydrogencarbonate + ATP = N(6)-carboxybiotinyl-L-lysyl-[protein] + ADP + phosphate + H(+)</text>
        <dbReference type="Rhea" id="RHEA:13501"/>
        <dbReference type="Rhea" id="RHEA-COMP:10505"/>
        <dbReference type="Rhea" id="RHEA-COMP:10506"/>
        <dbReference type="ChEBI" id="CHEBI:15378"/>
        <dbReference type="ChEBI" id="CHEBI:17544"/>
        <dbReference type="ChEBI" id="CHEBI:30616"/>
        <dbReference type="ChEBI" id="CHEBI:43474"/>
        <dbReference type="ChEBI" id="CHEBI:83144"/>
        <dbReference type="ChEBI" id="CHEBI:83145"/>
        <dbReference type="ChEBI" id="CHEBI:456216"/>
        <dbReference type="EC" id="6.3.4.14"/>
    </reaction>
</comment>
<dbReference type="InterPro" id="IPR011761">
    <property type="entry name" value="ATP-grasp"/>
</dbReference>
<dbReference type="PROSITE" id="PS00867">
    <property type="entry name" value="CPSASE_2"/>
    <property type="match status" value="1"/>
</dbReference>
<evidence type="ECO:0000256" key="3">
    <source>
        <dbReference type="ARBA" id="ARBA00022598"/>
    </source>
</evidence>
<dbReference type="Pfam" id="PF02786">
    <property type="entry name" value="CPSase_L_D2"/>
    <property type="match status" value="1"/>
</dbReference>
<evidence type="ECO:0000313" key="10">
    <source>
        <dbReference type="EMBL" id="HGW59991.1"/>
    </source>
</evidence>
<evidence type="ECO:0000256" key="7">
    <source>
        <dbReference type="PROSITE-ProRule" id="PRU00409"/>
    </source>
</evidence>
<dbReference type="Pfam" id="PF02785">
    <property type="entry name" value="Biotin_carb_C"/>
    <property type="match status" value="1"/>
</dbReference>
<proteinExistence type="predicted"/>
<dbReference type="GO" id="GO:0004075">
    <property type="term" value="F:biotin carboxylase activity"/>
    <property type="evidence" value="ECO:0007669"/>
    <property type="project" value="UniProtKB-EC"/>
</dbReference>
<dbReference type="InterPro" id="IPR005479">
    <property type="entry name" value="CPAse_ATP-bd"/>
</dbReference>
<dbReference type="GO" id="GO:0005524">
    <property type="term" value="F:ATP binding"/>
    <property type="evidence" value="ECO:0007669"/>
    <property type="project" value="UniProtKB-UniRule"/>
</dbReference>
<comment type="function">
    <text evidence="1">This protein is a component of the acetyl coenzyme A carboxylase complex; first, biotin carboxylase catalyzes the carboxylation of the carrier protein and then the transcarboxylase transfers the carboxyl group to form malonyl-CoA.</text>
</comment>
<evidence type="ECO:0000256" key="4">
    <source>
        <dbReference type="ARBA" id="ARBA00022741"/>
    </source>
</evidence>
<reference evidence="10" key="1">
    <citation type="journal article" date="2020" name="mSystems">
        <title>Genome- and Community-Level Interaction Insights into Carbon Utilization and Element Cycling Functions of Hydrothermarchaeota in Hydrothermal Sediment.</title>
        <authorList>
            <person name="Zhou Z."/>
            <person name="Liu Y."/>
            <person name="Xu W."/>
            <person name="Pan J."/>
            <person name="Luo Z.H."/>
            <person name="Li M."/>
        </authorList>
    </citation>
    <scope>NUCLEOTIDE SEQUENCE [LARGE SCALE GENOMIC DNA]</scope>
    <source>
        <strain evidence="10">SpSt-794</strain>
    </source>
</reference>
<dbReference type="InterPro" id="IPR005481">
    <property type="entry name" value="BC-like_N"/>
</dbReference>
<dbReference type="PROSITE" id="PS00866">
    <property type="entry name" value="CPSASE_1"/>
    <property type="match status" value="1"/>
</dbReference>
<dbReference type="PROSITE" id="PS50979">
    <property type="entry name" value="BC"/>
    <property type="match status" value="1"/>
</dbReference>
<feature type="domain" description="ATP-grasp" evidence="8">
    <location>
        <begin position="121"/>
        <end position="316"/>
    </location>
</feature>
<keyword evidence="3" id="KW-0436">Ligase</keyword>
<accession>A0A7C4TVA3</accession>
<dbReference type="InterPro" id="IPR051602">
    <property type="entry name" value="ACC_Biotin_Carboxylase"/>
</dbReference>
<dbReference type="FunFam" id="3.30.1490.20:FF:000018">
    <property type="entry name" value="Biotin carboxylase"/>
    <property type="match status" value="1"/>
</dbReference>
<dbReference type="Pfam" id="PF00289">
    <property type="entry name" value="Biotin_carb_N"/>
    <property type="match status" value="1"/>
</dbReference>
<dbReference type="SUPFAM" id="SSF56059">
    <property type="entry name" value="Glutathione synthetase ATP-binding domain-like"/>
    <property type="match status" value="1"/>
</dbReference>
<dbReference type="SUPFAM" id="SSF51246">
    <property type="entry name" value="Rudiment single hybrid motif"/>
    <property type="match status" value="1"/>
</dbReference>
<dbReference type="AlphaFoldDB" id="A0A7C4TVA3"/>
<keyword evidence="4 7" id="KW-0547">Nucleotide-binding</keyword>
<keyword evidence="5 7" id="KW-0067">ATP-binding</keyword>
<dbReference type="EC" id="6.3.4.14" evidence="2"/>
<evidence type="ECO:0000256" key="2">
    <source>
        <dbReference type="ARBA" id="ARBA00013263"/>
    </source>
</evidence>
<dbReference type="PANTHER" id="PTHR48095:SF2">
    <property type="entry name" value="BIOTIN CARBOXYLASE, CHLOROPLASTIC"/>
    <property type="match status" value="1"/>
</dbReference>
<feature type="domain" description="Biotin carboxylation" evidence="9">
    <location>
        <begin position="2"/>
        <end position="443"/>
    </location>
</feature>
<dbReference type="PANTHER" id="PTHR48095">
    <property type="entry name" value="PYRUVATE CARBOXYLASE SUBUNIT A"/>
    <property type="match status" value="1"/>
</dbReference>
<evidence type="ECO:0000256" key="6">
    <source>
        <dbReference type="ARBA" id="ARBA00048600"/>
    </source>
</evidence>
<protein>
    <recommendedName>
        <fullName evidence="2">biotin carboxylase</fullName>
        <ecNumber evidence="2">6.3.4.14</ecNumber>
    </recommendedName>
</protein>
<organism evidence="10">
    <name type="scientific">Caldisericum exile</name>
    <dbReference type="NCBI Taxonomy" id="693075"/>
    <lineage>
        <taxon>Bacteria</taxon>
        <taxon>Pseudomonadati</taxon>
        <taxon>Caldisericota/Cryosericota group</taxon>
        <taxon>Caldisericota</taxon>
        <taxon>Caldisericia</taxon>
        <taxon>Caldisericales</taxon>
        <taxon>Caldisericaceae</taxon>
        <taxon>Caldisericum</taxon>
    </lineage>
</organism>
<dbReference type="InterPro" id="IPR016185">
    <property type="entry name" value="PreATP-grasp_dom_sf"/>
</dbReference>
<gene>
    <name evidence="10" type="ORF">ENV82_00890</name>
</gene>
<comment type="caution">
    <text evidence="10">The sequence shown here is derived from an EMBL/GenBank/DDBJ whole genome shotgun (WGS) entry which is preliminary data.</text>
</comment>
<dbReference type="Gene3D" id="3.30.470.20">
    <property type="entry name" value="ATP-grasp fold, B domain"/>
    <property type="match status" value="1"/>
</dbReference>